<keyword evidence="2" id="KW-1185">Reference proteome</keyword>
<dbReference type="EMBL" id="ML209146">
    <property type="protein sequence ID" value="TFK58911.1"/>
    <property type="molecule type" value="Genomic_DNA"/>
</dbReference>
<organism evidence="1 2">
    <name type="scientific">Pluteus cervinus</name>
    <dbReference type="NCBI Taxonomy" id="181527"/>
    <lineage>
        <taxon>Eukaryota</taxon>
        <taxon>Fungi</taxon>
        <taxon>Dikarya</taxon>
        <taxon>Basidiomycota</taxon>
        <taxon>Agaricomycotina</taxon>
        <taxon>Agaricomycetes</taxon>
        <taxon>Agaricomycetidae</taxon>
        <taxon>Agaricales</taxon>
        <taxon>Pluteineae</taxon>
        <taxon>Pluteaceae</taxon>
        <taxon>Pluteus</taxon>
    </lineage>
</organism>
<sequence>MQLISLYDKFSPAIRDVRNNPCPVSTLPIELLQEIFAFSITKKPAPRIRAGINRDELEPPGFQATALILTWVCSQWRGIALLMPELWGTMSIYKPTTCCVQLVQIYLSRSGDDTPLNLYLRQGRPDDHRVYRTPEAVPEHKAAVEILKLWVPQAHRWKTISLDMIYTAPSHKLPNIALGGFPPIQVKLGSQ</sequence>
<reference evidence="1 2" key="1">
    <citation type="journal article" date="2019" name="Nat. Ecol. Evol.">
        <title>Megaphylogeny resolves global patterns of mushroom evolution.</title>
        <authorList>
            <person name="Varga T."/>
            <person name="Krizsan K."/>
            <person name="Foldi C."/>
            <person name="Dima B."/>
            <person name="Sanchez-Garcia M."/>
            <person name="Sanchez-Ramirez S."/>
            <person name="Szollosi G.J."/>
            <person name="Szarkandi J.G."/>
            <person name="Papp V."/>
            <person name="Albert L."/>
            <person name="Andreopoulos W."/>
            <person name="Angelini C."/>
            <person name="Antonin V."/>
            <person name="Barry K.W."/>
            <person name="Bougher N.L."/>
            <person name="Buchanan P."/>
            <person name="Buyck B."/>
            <person name="Bense V."/>
            <person name="Catcheside P."/>
            <person name="Chovatia M."/>
            <person name="Cooper J."/>
            <person name="Damon W."/>
            <person name="Desjardin D."/>
            <person name="Finy P."/>
            <person name="Geml J."/>
            <person name="Haridas S."/>
            <person name="Hughes K."/>
            <person name="Justo A."/>
            <person name="Karasinski D."/>
            <person name="Kautmanova I."/>
            <person name="Kiss B."/>
            <person name="Kocsube S."/>
            <person name="Kotiranta H."/>
            <person name="LaButti K.M."/>
            <person name="Lechner B.E."/>
            <person name="Liimatainen K."/>
            <person name="Lipzen A."/>
            <person name="Lukacs Z."/>
            <person name="Mihaltcheva S."/>
            <person name="Morgado L.N."/>
            <person name="Niskanen T."/>
            <person name="Noordeloos M.E."/>
            <person name="Ohm R.A."/>
            <person name="Ortiz-Santana B."/>
            <person name="Ovrebo C."/>
            <person name="Racz N."/>
            <person name="Riley R."/>
            <person name="Savchenko A."/>
            <person name="Shiryaev A."/>
            <person name="Soop K."/>
            <person name="Spirin V."/>
            <person name="Szebenyi C."/>
            <person name="Tomsovsky M."/>
            <person name="Tulloss R.E."/>
            <person name="Uehling J."/>
            <person name="Grigoriev I.V."/>
            <person name="Vagvolgyi C."/>
            <person name="Papp T."/>
            <person name="Martin F.M."/>
            <person name="Miettinen O."/>
            <person name="Hibbett D.S."/>
            <person name="Nagy L.G."/>
        </authorList>
    </citation>
    <scope>NUCLEOTIDE SEQUENCE [LARGE SCALE GENOMIC DNA]</scope>
    <source>
        <strain evidence="1 2">NL-1719</strain>
    </source>
</reference>
<protein>
    <submittedName>
        <fullName evidence="1">Uncharacterized protein</fullName>
    </submittedName>
</protein>
<accession>A0ACD2ZZR2</accession>
<proteinExistence type="predicted"/>
<evidence type="ECO:0000313" key="1">
    <source>
        <dbReference type="EMBL" id="TFK58911.1"/>
    </source>
</evidence>
<name>A0ACD2ZZR2_9AGAR</name>
<dbReference type="Proteomes" id="UP000308600">
    <property type="component" value="Unassembled WGS sequence"/>
</dbReference>
<gene>
    <name evidence="1" type="ORF">BDN72DRAFT_884109</name>
</gene>
<evidence type="ECO:0000313" key="2">
    <source>
        <dbReference type="Proteomes" id="UP000308600"/>
    </source>
</evidence>